<dbReference type="InterPro" id="IPR036047">
    <property type="entry name" value="F-box-like_dom_sf"/>
</dbReference>
<evidence type="ECO:0000259" key="1">
    <source>
        <dbReference type="PROSITE" id="PS50181"/>
    </source>
</evidence>
<dbReference type="Pfam" id="PF01827">
    <property type="entry name" value="FTH"/>
    <property type="match status" value="1"/>
</dbReference>
<dbReference type="CTD" id="78777245"/>
<name>A0A6A5GJI3_CAERE</name>
<dbReference type="SMART" id="SM00256">
    <property type="entry name" value="FBOX"/>
    <property type="match status" value="1"/>
</dbReference>
<dbReference type="KEGG" id="crq:GCK72_021459"/>
<dbReference type="Proteomes" id="UP000483820">
    <property type="component" value="Chromosome V"/>
</dbReference>
<dbReference type="PROSITE" id="PS50181">
    <property type="entry name" value="FBOX"/>
    <property type="match status" value="1"/>
</dbReference>
<dbReference type="EMBL" id="WUAV01000005">
    <property type="protein sequence ID" value="KAF1754894.1"/>
    <property type="molecule type" value="Genomic_DNA"/>
</dbReference>
<evidence type="ECO:0000313" key="2">
    <source>
        <dbReference type="EMBL" id="KAF1754894.1"/>
    </source>
</evidence>
<dbReference type="Pfam" id="PF00646">
    <property type="entry name" value="F-box"/>
    <property type="match status" value="1"/>
</dbReference>
<sequence length="329" mass="36936">MSSKPLLIDFPIKITHQILNKLDIFSILKLRKVCHSLRDAINKTAPKAISFGISLQEIDNGCWVTWSKADVPSEQFQIVSDKNVMECCLEDLQLVMKHHQTGVLQSVWFENSEGSEISDCLENLVASNTILHAKKVTFYRYSLKNILKCLPSLDADTLENISVLGNSKPSETNEAAWNKLVELEQWKKAKSVDFTLTGFIPQIQDFLHFSKVEIDVKMISVKDVVLVKEDSIANVVDLTAERDEMNISTDIGSDSDVNVELNGIDGIEGTQLMTQEPVKNIDKKETSGTAFRHPRLPGSLLSLRLKIMANDTSVRRFLQSDTEQSTVEL</sequence>
<dbReference type="SUPFAM" id="SSF81383">
    <property type="entry name" value="F-box domain"/>
    <property type="match status" value="1"/>
</dbReference>
<dbReference type="AlphaFoldDB" id="A0A6A5GJI3"/>
<organism evidence="2 3">
    <name type="scientific">Caenorhabditis remanei</name>
    <name type="common">Caenorhabditis vulgaris</name>
    <dbReference type="NCBI Taxonomy" id="31234"/>
    <lineage>
        <taxon>Eukaryota</taxon>
        <taxon>Metazoa</taxon>
        <taxon>Ecdysozoa</taxon>
        <taxon>Nematoda</taxon>
        <taxon>Chromadorea</taxon>
        <taxon>Rhabditida</taxon>
        <taxon>Rhabditina</taxon>
        <taxon>Rhabditomorpha</taxon>
        <taxon>Rhabditoidea</taxon>
        <taxon>Rhabditidae</taxon>
        <taxon>Peloderinae</taxon>
        <taxon>Caenorhabditis</taxon>
    </lineage>
</organism>
<dbReference type="PANTHER" id="PTHR23015:SF4">
    <property type="entry name" value="DUF38 DOMAIN-CONTAINING PROTEIN-RELATED"/>
    <property type="match status" value="1"/>
</dbReference>
<gene>
    <name evidence="2" type="ORF">GCK72_021459</name>
</gene>
<dbReference type="CDD" id="cd22150">
    <property type="entry name" value="F-box_CeFBXA-like"/>
    <property type="match status" value="1"/>
</dbReference>
<reference evidence="2 3" key="1">
    <citation type="submission" date="2019-12" db="EMBL/GenBank/DDBJ databases">
        <title>Chromosome-level assembly of the Caenorhabditis remanei genome.</title>
        <authorList>
            <person name="Teterina A.A."/>
            <person name="Willis J.H."/>
            <person name="Phillips P.C."/>
        </authorList>
    </citation>
    <scope>NUCLEOTIDE SEQUENCE [LARGE SCALE GENOMIC DNA]</scope>
    <source>
        <strain evidence="2 3">PX506</strain>
        <tissue evidence="2">Whole organism</tissue>
    </source>
</reference>
<feature type="domain" description="F-box" evidence="1">
    <location>
        <begin position="4"/>
        <end position="43"/>
    </location>
</feature>
<dbReference type="InterPro" id="IPR002900">
    <property type="entry name" value="DUF38/FTH_CAE_spp"/>
</dbReference>
<dbReference type="PANTHER" id="PTHR23015">
    <property type="entry name" value="UNCHARACTERIZED C.ELEGANS PROTEIN"/>
    <property type="match status" value="1"/>
</dbReference>
<dbReference type="GO" id="GO:0045087">
    <property type="term" value="P:innate immune response"/>
    <property type="evidence" value="ECO:0007669"/>
    <property type="project" value="TreeGrafter"/>
</dbReference>
<dbReference type="InterPro" id="IPR001810">
    <property type="entry name" value="F-box_dom"/>
</dbReference>
<dbReference type="GeneID" id="78777245"/>
<protein>
    <recommendedName>
        <fullName evidence="1">F-box domain-containing protein</fullName>
    </recommendedName>
</protein>
<dbReference type="InterPro" id="IPR040161">
    <property type="entry name" value="FB224"/>
</dbReference>
<accession>A0A6A5GJI3</accession>
<evidence type="ECO:0000313" key="3">
    <source>
        <dbReference type="Proteomes" id="UP000483820"/>
    </source>
</evidence>
<dbReference type="RefSeq" id="XP_053583194.1">
    <property type="nucleotide sequence ID" value="XM_053734281.1"/>
</dbReference>
<comment type="caution">
    <text evidence="2">The sequence shown here is derived from an EMBL/GenBank/DDBJ whole genome shotgun (WGS) entry which is preliminary data.</text>
</comment>
<proteinExistence type="predicted"/>